<gene>
    <name evidence="2" type="ORF">BZL30_5318</name>
</gene>
<evidence type="ECO:0000256" key="1">
    <source>
        <dbReference type="SAM" id="MobiDB-lite"/>
    </source>
</evidence>
<reference evidence="2 3" key="1">
    <citation type="submission" date="2017-02" db="EMBL/GenBank/DDBJ databases">
        <title>Complete genome sequences of Mycobacterium kansasii strains isolated from rhesus macaques.</title>
        <authorList>
            <person name="Panda A."/>
            <person name="Nagaraj S."/>
            <person name="Zhao X."/>
            <person name="Tettelin H."/>
            <person name="Detolla L.J."/>
        </authorList>
    </citation>
    <scope>NUCLEOTIDE SEQUENCE [LARGE SCALE GENOMIC DNA]</scope>
    <source>
        <strain evidence="2 3">11-3813</strain>
    </source>
</reference>
<organism evidence="2 3">
    <name type="scientific">Mycobacterium kansasii</name>
    <dbReference type="NCBI Taxonomy" id="1768"/>
    <lineage>
        <taxon>Bacteria</taxon>
        <taxon>Bacillati</taxon>
        <taxon>Actinomycetota</taxon>
        <taxon>Actinomycetes</taxon>
        <taxon>Mycobacteriales</taxon>
        <taxon>Mycobacteriaceae</taxon>
        <taxon>Mycobacterium</taxon>
    </lineage>
</organism>
<sequence length="40" mass="4094">MVISHDFAGMDEVCPRTLHLRNGAMEPASTSAAGGTGSMS</sequence>
<keyword evidence="2" id="KW-0472">Membrane</keyword>
<dbReference type="Proteomes" id="UP000189229">
    <property type="component" value="Unassembled WGS sequence"/>
</dbReference>
<comment type="caution">
    <text evidence="2">The sequence shown here is derived from an EMBL/GenBank/DDBJ whole genome shotgun (WGS) entry which is preliminary data.</text>
</comment>
<evidence type="ECO:0000313" key="3">
    <source>
        <dbReference type="Proteomes" id="UP000189229"/>
    </source>
</evidence>
<keyword evidence="2" id="KW-0547">Nucleotide-binding</keyword>
<feature type="region of interest" description="Disordered" evidence="1">
    <location>
        <begin position="21"/>
        <end position="40"/>
    </location>
</feature>
<dbReference type="AlphaFoldDB" id="A0A1V3X0J0"/>
<dbReference type="GO" id="GO:0005524">
    <property type="term" value="F:ATP binding"/>
    <property type="evidence" value="ECO:0007669"/>
    <property type="project" value="UniProtKB-KW"/>
</dbReference>
<keyword evidence="2" id="KW-0067">ATP-binding</keyword>
<dbReference type="EMBL" id="MVBM01000005">
    <property type="protein sequence ID" value="OOK72001.1"/>
    <property type="molecule type" value="Genomic_DNA"/>
</dbReference>
<protein>
    <submittedName>
        <fullName evidence="2">Transmembrane ATP-binding ABC transporter domain protein</fullName>
    </submittedName>
</protein>
<name>A0A1V3X0J0_MYCKA</name>
<evidence type="ECO:0000313" key="2">
    <source>
        <dbReference type="EMBL" id="OOK72001.1"/>
    </source>
</evidence>
<accession>A0A1V3X0J0</accession>
<keyword evidence="2" id="KW-0812">Transmembrane</keyword>
<proteinExistence type="predicted"/>